<reference evidence="4" key="2">
    <citation type="submission" date="2020-09" db="EMBL/GenBank/DDBJ databases">
        <authorList>
            <person name="Sun Q."/>
            <person name="Zhou Y."/>
        </authorList>
    </citation>
    <scope>NUCLEOTIDE SEQUENCE</scope>
    <source>
        <strain evidence="4">CGMCC 1.15794</strain>
    </source>
</reference>
<evidence type="ECO:0000313" key="5">
    <source>
        <dbReference type="Proteomes" id="UP000657592"/>
    </source>
</evidence>
<dbReference type="InterPro" id="IPR050197">
    <property type="entry name" value="Aldolase_class_II_sugar_metab"/>
</dbReference>
<dbReference type="AlphaFoldDB" id="A0A917IIS8"/>
<evidence type="ECO:0000256" key="2">
    <source>
        <dbReference type="ARBA" id="ARBA00023239"/>
    </source>
</evidence>
<dbReference type="SMART" id="SM01007">
    <property type="entry name" value="Aldolase_II"/>
    <property type="match status" value="1"/>
</dbReference>
<dbReference type="InterPro" id="IPR001303">
    <property type="entry name" value="Aldolase_II/adducin_N"/>
</dbReference>
<dbReference type="PANTHER" id="PTHR22789">
    <property type="entry name" value="FUCULOSE PHOSPHATE ALDOLASE"/>
    <property type="match status" value="1"/>
</dbReference>
<name>A0A917IIS8_9MICO</name>
<reference evidence="4" key="1">
    <citation type="journal article" date="2014" name="Int. J. Syst. Evol. Microbiol.">
        <title>Complete genome sequence of Corynebacterium casei LMG S-19264T (=DSM 44701T), isolated from a smear-ripened cheese.</title>
        <authorList>
            <consortium name="US DOE Joint Genome Institute (JGI-PGF)"/>
            <person name="Walter F."/>
            <person name="Albersmeier A."/>
            <person name="Kalinowski J."/>
            <person name="Ruckert C."/>
        </authorList>
    </citation>
    <scope>NUCLEOTIDE SEQUENCE</scope>
    <source>
        <strain evidence="4">CGMCC 1.15794</strain>
    </source>
</reference>
<dbReference type="Gene3D" id="3.40.225.10">
    <property type="entry name" value="Class II aldolase/adducin N-terminal domain"/>
    <property type="match status" value="1"/>
</dbReference>
<dbReference type="GO" id="GO:0005829">
    <property type="term" value="C:cytosol"/>
    <property type="evidence" value="ECO:0007669"/>
    <property type="project" value="TreeGrafter"/>
</dbReference>
<evidence type="ECO:0000313" key="4">
    <source>
        <dbReference type="EMBL" id="GGH51668.1"/>
    </source>
</evidence>
<dbReference type="SUPFAM" id="SSF53639">
    <property type="entry name" value="AraD/HMP-PK domain-like"/>
    <property type="match status" value="1"/>
</dbReference>
<proteinExistence type="predicted"/>
<protein>
    <recommendedName>
        <fullName evidence="3">Class II aldolase/adducin N-terminal domain-containing protein</fullName>
    </recommendedName>
</protein>
<comment type="caution">
    <text evidence="4">The sequence shown here is derived from an EMBL/GenBank/DDBJ whole genome shotgun (WGS) entry which is preliminary data.</text>
</comment>
<keyword evidence="5" id="KW-1185">Reference proteome</keyword>
<keyword evidence="1" id="KW-0479">Metal-binding</keyword>
<dbReference type="InterPro" id="IPR036409">
    <property type="entry name" value="Aldolase_II/adducin_N_sf"/>
</dbReference>
<dbReference type="Proteomes" id="UP000657592">
    <property type="component" value="Unassembled WGS sequence"/>
</dbReference>
<dbReference type="PANTHER" id="PTHR22789:SF0">
    <property type="entry name" value="3-OXO-TETRONATE 4-PHOSPHATE DECARBOXYLASE-RELATED"/>
    <property type="match status" value="1"/>
</dbReference>
<evidence type="ECO:0000256" key="1">
    <source>
        <dbReference type="ARBA" id="ARBA00022723"/>
    </source>
</evidence>
<dbReference type="GO" id="GO:0016832">
    <property type="term" value="F:aldehyde-lyase activity"/>
    <property type="evidence" value="ECO:0007669"/>
    <property type="project" value="TreeGrafter"/>
</dbReference>
<gene>
    <name evidence="4" type="ORF">GCM10010921_31190</name>
</gene>
<dbReference type="GO" id="GO:0019323">
    <property type="term" value="P:pentose catabolic process"/>
    <property type="evidence" value="ECO:0007669"/>
    <property type="project" value="TreeGrafter"/>
</dbReference>
<dbReference type="GO" id="GO:0046872">
    <property type="term" value="F:metal ion binding"/>
    <property type="evidence" value="ECO:0007669"/>
    <property type="project" value="UniProtKB-KW"/>
</dbReference>
<organism evidence="4 5">
    <name type="scientific">Microbacterium album</name>
    <dbReference type="NCBI Taxonomy" id="2053191"/>
    <lineage>
        <taxon>Bacteria</taxon>
        <taxon>Bacillati</taxon>
        <taxon>Actinomycetota</taxon>
        <taxon>Actinomycetes</taxon>
        <taxon>Micrococcales</taxon>
        <taxon>Microbacteriaceae</taxon>
        <taxon>Microbacterium</taxon>
    </lineage>
</organism>
<keyword evidence="2" id="KW-0456">Lyase</keyword>
<sequence length="165" mass="18168">MSGGIMTAQTLAQTTEDLVHANRILMRKGVLDAYGHVSVRHPEDPRRFLLSRNLAPLFVSTADIQVHDLEGATDDPRPGYSERFIHSELYRARPDVHSVVHSHSVSVVPFSVVDRPLRALWHMAAHLGDGLPVYDSRGAVDGENLLVTSRSMGADLADVVTARVR</sequence>
<dbReference type="Pfam" id="PF00596">
    <property type="entry name" value="Aldolase_II"/>
    <property type="match status" value="1"/>
</dbReference>
<dbReference type="EMBL" id="BMJY01000028">
    <property type="protein sequence ID" value="GGH51668.1"/>
    <property type="molecule type" value="Genomic_DNA"/>
</dbReference>
<accession>A0A917IIS8</accession>
<feature type="domain" description="Class II aldolase/adducin N-terminal" evidence="3">
    <location>
        <begin position="16"/>
        <end position="164"/>
    </location>
</feature>
<evidence type="ECO:0000259" key="3">
    <source>
        <dbReference type="SMART" id="SM01007"/>
    </source>
</evidence>